<feature type="compositionally biased region" description="Basic and acidic residues" evidence="6">
    <location>
        <begin position="339"/>
        <end position="363"/>
    </location>
</feature>
<dbReference type="Gene3D" id="4.10.280.10">
    <property type="entry name" value="Helix-loop-helix DNA-binding domain"/>
    <property type="match status" value="1"/>
</dbReference>
<keyword evidence="4" id="KW-0804">Transcription</keyword>
<evidence type="ECO:0000256" key="1">
    <source>
        <dbReference type="ARBA" id="ARBA00004123"/>
    </source>
</evidence>
<dbReference type="PANTHER" id="PTHR15741:SF27">
    <property type="entry name" value="TRANSCRIPTION FACTOR AP-4"/>
    <property type="match status" value="1"/>
</dbReference>
<evidence type="ECO:0000259" key="7">
    <source>
        <dbReference type="PROSITE" id="PS50888"/>
    </source>
</evidence>
<sequence length="403" mass="45972">MASCNRKNEKRRIFSELRRQQEDVIGSLCRLGSRPVSPKTQMEQEKRIRREIANSNERRRMQSINAGFQSLRTLLPQHEGEKLSKAAILQQTTEYIYQLEQEKARLLAQNCQLKRLLNSQMHMDSDGSNPESPLPKRKKTETVESSDEGIGSMSPIGDTEYTSEEMKKEMIDLQIQSDKEHKMQVLLKEQTQSFETLVKYKEQSHKIHQRISVQTYHLCSKSSSLTSGLQKTENVFAPSPRSPTHHVDNSEDFPEENLPIFTSRSINIETCSSQLHILDSFGQTSQTTTTEVCGSSLKPSRTGESVHCITSPHTYQVSSTSRQNLETIVEAIRHLEGDHMFRDDPEPPRKPQSERRVSDDISSHEPVFNFVSQKTSNISIDQQIIHDSSLKQSRPGVIVSNHT</sequence>
<feature type="region of interest" description="Disordered" evidence="6">
    <location>
        <begin position="234"/>
        <end position="253"/>
    </location>
</feature>
<evidence type="ECO:0000256" key="3">
    <source>
        <dbReference type="ARBA" id="ARBA00023125"/>
    </source>
</evidence>
<dbReference type="Pfam" id="PF00010">
    <property type="entry name" value="HLH"/>
    <property type="match status" value="1"/>
</dbReference>
<dbReference type="InterPro" id="IPR036638">
    <property type="entry name" value="HLH_DNA-bd_sf"/>
</dbReference>
<evidence type="ECO:0000313" key="8">
    <source>
        <dbReference type="Proteomes" id="UP000694941"/>
    </source>
</evidence>
<gene>
    <name evidence="9" type="primary">LOC106457219</name>
</gene>
<evidence type="ECO:0000256" key="2">
    <source>
        <dbReference type="ARBA" id="ARBA00023015"/>
    </source>
</evidence>
<dbReference type="SUPFAM" id="SSF47459">
    <property type="entry name" value="HLH, helix-loop-helix DNA-binding domain"/>
    <property type="match status" value="1"/>
</dbReference>
<reference evidence="9" key="1">
    <citation type="submission" date="2025-08" db="UniProtKB">
        <authorList>
            <consortium name="RefSeq"/>
        </authorList>
    </citation>
    <scope>IDENTIFICATION</scope>
    <source>
        <tissue evidence="9">Muscle</tissue>
    </source>
</reference>
<dbReference type="GeneID" id="106457219"/>
<proteinExistence type="predicted"/>
<evidence type="ECO:0000313" key="9">
    <source>
        <dbReference type="RefSeq" id="XP_022238765.1"/>
    </source>
</evidence>
<keyword evidence="2" id="KW-0805">Transcription regulation</keyword>
<dbReference type="PANTHER" id="PTHR15741">
    <property type="entry name" value="BASIC HELIX-LOOP-HELIX ZIP TRANSCRIPTION FACTOR"/>
    <property type="match status" value="1"/>
</dbReference>
<evidence type="ECO:0000256" key="5">
    <source>
        <dbReference type="ARBA" id="ARBA00023242"/>
    </source>
</evidence>
<keyword evidence="8" id="KW-1185">Reference proteome</keyword>
<dbReference type="InterPro" id="IPR011598">
    <property type="entry name" value="bHLH_dom"/>
</dbReference>
<evidence type="ECO:0000256" key="6">
    <source>
        <dbReference type="SAM" id="MobiDB-lite"/>
    </source>
</evidence>
<evidence type="ECO:0000256" key="4">
    <source>
        <dbReference type="ARBA" id="ARBA00023163"/>
    </source>
</evidence>
<dbReference type="InterPro" id="IPR052207">
    <property type="entry name" value="Max-like/E-box_TFs"/>
</dbReference>
<organism evidence="8 9">
    <name type="scientific">Limulus polyphemus</name>
    <name type="common">Atlantic horseshoe crab</name>
    <dbReference type="NCBI Taxonomy" id="6850"/>
    <lineage>
        <taxon>Eukaryota</taxon>
        <taxon>Metazoa</taxon>
        <taxon>Ecdysozoa</taxon>
        <taxon>Arthropoda</taxon>
        <taxon>Chelicerata</taxon>
        <taxon>Merostomata</taxon>
        <taxon>Xiphosura</taxon>
        <taxon>Limulidae</taxon>
        <taxon>Limulus</taxon>
    </lineage>
</organism>
<dbReference type="PROSITE" id="PS50888">
    <property type="entry name" value="BHLH"/>
    <property type="match status" value="1"/>
</dbReference>
<dbReference type="SMART" id="SM00353">
    <property type="entry name" value="HLH"/>
    <property type="match status" value="1"/>
</dbReference>
<keyword evidence="5" id="KW-0539">Nucleus</keyword>
<dbReference type="RefSeq" id="XP_022238765.1">
    <property type="nucleotide sequence ID" value="XM_022383057.1"/>
</dbReference>
<feature type="domain" description="BHLH" evidence="7">
    <location>
        <begin position="48"/>
        <end position="99"/>
    </location>
</feature>
<feature type="region of interest" description="Disordered" evidence="6">
    <location>
        <begin position="339"/>
        <end position="364"/>
    </location>
</feature>
<keyword evidence="3" id="KW-0238">DNA-binding</keyword>
<feature type="region of interest" description="Disordered" evidence="6">
    <location>
        <begin position="121"/>
        <end position="158"/>
    </location>
</feature>
<protein>
    <submittedName>
        <fullName evidence="9">Transcription factor AP-4-like</fullName>
    </submittedName>
</protein>
<accession>A0ABM1S560</accession>
<name>A0ABM1S560_LIMPO</name>
<comment type="subcellular location">
    <subcellularLocation>
        <location evidence="1">Nucleus</location>
    </subcellularLocation>
</comment>
<dbReference type="Proteomes" id="UP000694941">
    <property type="component" value="Unplaced"/>
</dbReference>
<dbReference type="CDD" id="cd11419">
    <property type="entry name" value="bHLHzip_TFAP4"/>
    <property type="match status" value="1"/>
</dbReference>
<feature type="compositionally biased region" description="Polar residues" evidence="6">
    <location>
        <begin position="121"/>
        <end position="131"/>
    </location>
</feature>